<dbReference type="Pfam" id="PF20597">
    <property type="entry name" value="pAdhesive_15"/>
    <property type="match status" value="1"/>
</dbReference>
<evidence type="ECO:0000259" key="1">
    <source>
        <dbReference type="Pfam" id="PF20597"/>
    </source>
</evidence>
<dbReference type="Proteomes" id="UP001597510">
    <property type="component" value="Unassembled WGS sequence"/>
</dbReference>
<accession>A0ABW5JEF1</accession>
<feature type="non-terminal residue" evidence="2">
    <location>
        <position position="930"/>
    </location>
</feature>
<dbReference type="Pfam" id="PF13573">
    <property type="entry name" value="SprB"/>
    <property type="match status" value="4"/>
</dbReference>
<gene>
    <name evidence="2" type="ORF">ACFSR2_18770</name>
</gene>
<dbReference type="EMBL" id="JBHULC010000024">
    <property type="protein sequence ID" value="MFD2522950.1"/>
    <property type="molecule type" value="Genomic_DNA"/>
</dbReference>
<comment type="caution">
    <text evidence="2">The sequence shown here is derived from an EMBL/GenBank/DDBJ whole genome shotgun (WGS) entry which is preliminary data.</text>
</comment>
<dbReference type="InterPro" id="IPR025667">
    <property type="entry name" value="SprB_repeat"/>
</dbReference>
<name>A0ABW5JEF1_9BACT</name>
<keyword evidence="3" id="KW-1185">Reference proteome</keyword>
<keyword evidence="2" id="KW-0176">Collagen</keyword>
<dbReference type="RefSeq" id="WP_379977558.1">
    <property type="nucleotide sequence ID" value="NZ_JBHULC010000024.1"/>
</dbReference>
<feature type="non-terminal residue" evidence="2">
    <location>
        <position position="1"/>
    </location>
</feature>
<feature type="domain" description="Choice-of-anchor A" evidence="1">
    <location>
        <begin position="263"/>
        <end position="549"/>
    </location>
</feature>
<dbReference type="NCBIfam" id="TIGR04215">
    <property type="entry name" value="choice_anch_A"/>
    <property type="match status" value="1"/>
</dbReference>
<dbReference type="InterPro" id="IPR026588">
    <property type="entry name" value="Choice_anch_A"/>
</dbReference>
<evidence type="ECO:0000313" key="3">
    <source>
        <dbReference type="Proteomes" id="UP001597510"/>
    </source>
</evidence>
<sequence length="930" mass="94368">TLTTNGKVCTAEASGVVKANSKPQIAVADVEVCAGKEATLVATGCSNGTITWNTGATGSTLKVTQANAGTYNYTATCTITTNNASCEGKAIGKLTVNPNPVISVNSETICVGKSATLVATGCTGVLTWSTGVTATSITVSPLVTTPYTATCTLNTGCKSTATGTVNVNELPAKPTVNANKPSICPGESTTITASGCTGTLLWSSGQTTSSITVSPATTTTYSVTCKNTSTGCESAPASVQIEVTPTDPITIITCPPGAGSSNPTAPALGFNVFTLNGIVMKSGDVHSGIAAGGTITLNGTSNITGENPNGYANRPTVGGHLTYVYSAGKIIYSSGNGLNVNGGGYAKVCDITGSNFYPNGGNARITSGTFDTQPYININTSQASGTWQTGCGSIDFPAAFASFQSSATSMSTLTNNVTPSYDPGNTTQPKLNLQAGSNVWNLTGSQLNAFSTIVFNTAPDASKYLIVNVNTSGSYTLNLPNMSGIGDSHGQYIIWNFYNATNLTVSSSSTTMKGTLFAPNADVTKNSSSNIDGQVIAKSFIMGGGEVHYHRFNGTIENGTVCEPICAGSPFTLTSTGCTSTVTWTGGGINKTGASIVVNPTETTTYTATCGTGVCKSTATIKVDVIPAPTVSLTKVDVTCNAKNDGKITATGQGGTAQYTFSINGTTFTSTPAASHVFTNLAPNTYTVTVKDSKGCTATATITITEPEKLAVTLNKVDVNCYGGNTGSATATVTGGTAPFTYAWTNNASTTATASNLTAGTYMVTVTDKNLCVATATITITQSDQLTATITAEQVKCYGGNDGSATVSVTGGNAPFTYVWTNNPSTTATASNLTAGTYMVTVTDKNLCAATATITITQPNQLAVSINKTDVNCYGGNTGSATATVTGGSAPFTYAWTNNASTTATASNLTAGTYMVTVTDKNLCVATATV</sequence>
<dbReference type="InterPro" id="IPR013783">
    <property type="entry name" value="Ig-like_fold"/>
</dbReference>
<dbReference type="Gene3D" id="2.60.40.10">
    <property type="entry name" value="Immunoglobulins"/>
    <property type="match status" value="2"/>
</dbReference>
<protein>
    <submittedName>
        <fullName evidence="2">Collagen-binding domain-containing protein</fullName>
    </submittedName>
</protein>
<dbReference type="Gene3D" id="2.60.40.740">
    <property type="match status" value="2"/>
</dbReference>
<evidence type="ECO:0000313" key="2">
    <source>
        <dbReference type="EMBL" id="MFD2522950.1"/>
    </source>
</evidence>
<reference evidence="3" key="1">
    <citation type="journal article" date="2019" name="Int. J. Syst. Evol. Microbiol.">
        <title>The Global Catalogue of Microorganisms (GCM) 10K type strain sequencing project: providing services to taxonomists for standard genome sequencing and annotation.</title>
        <authorList>
            <consortium name="The Broad Institute Genomics Platform"/>
            <consortium name="The Broad Institute Genome Sequencing Center for Infectious Disease"/>
            <person name="Wu L."/>
            <person name="Ma J."/>
        </authorList>
    </citation>
    <scope>NUCLEOTIDE SEQUENCE [LARGE SCALE GENOMIC DNA]</scope>
    <source>
        <strain evidence="3">KCTC 52344</strain>
    </source>
</reference>
<proteinExistence type="predicted"/>
<organism evidence="2 3">
    <name type="scientific">Emticicia soli</name>
    <dbReference type="NCBI Taxonomy" id="2027878"/>
    <lineage>
        <taxon>Bacteria</taxon>
        <taxon>Pseudomonadati</taxon>
        <taxon>Bacteroidota</taxon>
        <taxon>Cytophagia</taxon>
        <taxon>Cytophagales</taxon>
        <taxon>Leadbetterellaceae</taxon>
        <taxon>Emticicia</taxon>
    </lineage>
</organism>